<keyword evidence="1" id="KW-0732">Signal</keyword>
<organism evidence="2">
    <name type="scientific">Anopheles triannulatus</name>
    <dbReference type="NCBI Taxonomy" id="58253"/>
    <lineage>
        <taxon>Eukaryota</taxon>
        <taxon>Metazoa</taxon>
        <taxon>Ecdysozoa</taxon>
        <taxon>Arthropoda</taxon>
        <taxon>Hexapoda</taxon>
        <taxon>Insecta</taxon>
        <taxon>Pterygota</taxon>
        <taxon>Neoptera</taxon>
        <taxon>Endopterygota</taxon>
        <taxon>Diptera</taxon>
        <taxon>Nematocera</taxon>
        <taxon>Culicoidea</taxon>
        <taxon>Culicidae</taxon>
        <taxon>Anophelinae</taxon>
        <taxon>Anopheles</taxon>
    </lineage>
</organism>
<sequence length="103" mass="10662">MAISARVVAFALIMVACERQTNGSRARSCESGPVPTMALRAVICGSRAICHSVPSVPCAPKISITRPSLDFTANGVPGVNGWLTISASAKSLRHAATSGALRR</sequence>
<evidence type="ECO:0000256" key="1">
    <source>
        <dbReference type="SAM" id="SignalP"/>
    </source>
</evidence>
<proteinExistence type="predicted"/>
<name>A0A2M4B675_9DIPT</name>
<dbReference type="AlphaFoldDB" id="A0A2M4B675"/>
<feature type="chain" id="PRO_5014811522" evidence="1">
    <location>
        <begin position="24"/>
        <end position="103"/>
    </location>
</feature>
<feature type="signal peptide" evidence="1">
    <location>
        <begin position="1"/>
        <end position="23"/>
    </location>
</feature>
<dbReference type="EMBL" id="GGFK01015196">
    <property type="protein sequence ID" value="MBW48517.1"/>
    <property type="molecule type" value="Transcribed_RNA"/>
</dbReference>
<evidence type="ECO:0000313" key="2">
    <source>
        <dbReference type="EMBL" id="MBW48517.1"/>
    </source>
</evidence>
<dbReference type="PROSITE" id="PS51257">
    <property type="entry name" value="PROKAR_LIPOPROTEIN"/>
    <property type="match status" value="1"/>
</dbReference>
<reference evidence="2" key="1">
    <citation type="submission" date="2018-01" db="EMBL/GenBank/DDBJ databases">
        <title>An insight into the sialome of Amazonian anophelines.</title>
        <authorList>
            <person name="Ribeiro J.M."/>
            <person name="Scarpassa V."/>
            <person name="Calvo E."/>
        </authorList>
    </citation>
    <scope>NUCLEOTIDE SEQUENCE</scope>
    <source>
        <tissue evidence="2">Salivary glands</tissue>
    </source>
</reference>
<protein>
    <submittedName>
        <fullName evidence="2">Putative secreted protein</fullName>
    </submittedName>
</protein>
<accession>A0A2M4B675</accession>